<feature type="compositionally biased region" description="Polar residues" evidence="1">
    <location>
        <begin position="155"/>
        <end position="166"/>
    </location>
</feature>
<protein>
    <submittedName>
        <fullName evidence="2">Uncharacterized protein</fullName>
    </submittedName>
</protein>
<gene>
    <name evidence="2" type="ORF">B9479_004299</name>
</gene>
<accession>A0A5D3AW61</accession>
<feature type="region of interest" description="Disordered" evidence="1">
    <location>
        <begin position="146"/>
        <end position="228"/>
    </location>
</feature>
<evidence type="ECO:0000256" key="1">
    <source>
        <dbReference type="SAM" id="MobiDB-lite"/>
    </source>
</evidence>
<sequence length="403" mass="43804">MVPSLTDADLPPHAPTFFGSRPLRAIEADTSSYFDLCKYRRVPRARDVATGWHTEVAMLLAVASNHTNAHTYSDTRQEYDTPLDNAPTSLNRTSGGMEPDSPLDVVCTPSTPVQPWIWTNSISSKAYQAPHMPHTAIQTSFPHRSSLLATPMSHPPTSQSATTSPANRAGLLNPQPSRPNVARPNVTRPKTRPPSRTSTTPSHGHRSQKRTQPSIPPRFTRPEPEKEITVEQNLEAVELVLGRMEDGSMDGGGLLAPPAILSHEGYASRRPSPIFIPTPLSPYAPSFPLPIPIPIPIPSSPSSALSQISTTLYEPPNPSPRVFLALKKKDILGPRGDGGSFDPWKHRFQDGRGKGRRKGGRVEDPRGVGSGWGFGGGGWREMAVAEGMELADPDEDGMRMVKI</sequence>
<organism evidence="2 3">
    <name type="scientific">Cryptococcus floricola</name>
    <dbReference type="NCBI Taxonomy" id="2591691"/>
    <lineage>
        <taxon>Eukaryota</taxon>
        <taxon>Fungi</taxon>
        <taxon>Dikarya</taxon>
        <taxon>Basidiomycota</taxon>
        <taxon>Agaricomycotina</taxon>
        <taxon>Tremellomycetes</taxon>
        <taxon>Tremellales</taxon>
        <taxon>Cryptococcaceae</taxon>
        <taxon>Cryptococcus</taxon>
    </lineage>
</organism>
<feature type="compositionally biased region" description="Basic and acidic residues" evidence="1">
    <location>
        <begin position="343"/>
        <end position="353"/>
    </location>
</feature>
<proteinExistence type="predicted"/>
<keyword evidence="3" id="KW-1185">Reference proteome</keyword>
<comment type="caution">
    <text evidence="2">The sequence shown here is derived from an EMBL/GenBank/DDBJ whole genome shotgun (WGS) entry which is preliminary data.</text>
</comment>
<evidence type="ECO:0000313" key="2">
    <source>
        <dbReference type="EMBL" id="TYJ54988.1"/>
    </source>
</evidence>
<name>A0A5D3AW61_9TREE</name>
<feature type="region of interest" description="Disordered" evidence="1">
    <location>
        <begin position="73"/>
        <end position="100"/>
    </location>
</feature>
<reference evidence="2 3" key="1">
    <citation type="submission" date="2017-05" db="EMBL/GenBank/DDBJ databases">
        <title>The Genome Sequence of Tsuchiyaea wingfieldii DSM 27421.</title>
        <authorList>
            <person name="Cuomo C."/>
            <person name="Passer A."/>
            <person name="Billmyre B."/>
            <person name="Heitman J."/>
        </authorList>
    </citation>
    <scope>NUCLEOTIDE SEQUENCE [LARGE SCALE GENOMIC DNA]</scope>
    <source>
        <strain evidence="2 3">DSM 27421</strain>
    </source>
</reference>
<evidence type="ECO:0000313" key="3">
    <source>
        <dbReference type="Proteomes" id="UP000322245"/>
    </source>
</evidence>
<dbReference type="AlphaFoldDB" id="A0A5D3AW61"/>
<dbReference type="EMBL" id="NIDF01000048">
    <property type="protein sequence ID" value="TYJ54988.1"/>
    <property type="molecule type" value="Genomic_DNA"/>
</dbReference>
<feature type="region of interest" description="Disordered" evidence="1">
    <location>
        <begin position="336"/>
        <end position="374"/>
    </location>
</feature>
<dbReference type="Proteomes" id="UP000322245">
    <property type="component" value="Unassembled WGS sequence"/>
</dbReference>